<sequence>MSNYKVINARIQGFISSDPATKGELGRRFAYCLGLTPGPPGPDGGVDGEGYINGLKIYFQSKLKNKNLEAKEADVLHSCLIRRRADIGVMLAGVGYTSPTRSKPKDGFKNRLLEFPDIERFRIHLLTLRDIFEENQTFKDAVNDLPPLRELNREAWNIMQ</sequence>
<reference evidence="1" key="2">
    <citation type="submission" date="2020-09" db="EMBL/GenBank/DDBJ databases">
        <authorList>
            <person name="Blom J."/>
        </authorList>
    </citation>
    <scope>NUCLEOTIDE SEQUENCE</scope>
    <source>
        <strain evidence="1">No.66</strain>
    </source>
</reference>
<organism evidence="2">
    <name type="scientific">Planktothrix agardhii</name>
    <name type="common">Oscillatoria agardhii</name>
    <dbReference type="NCBI Taxonomy" id="1160"/>
    <lineage>
        <taxon>Bacteria</taxon>
        <taxon>Bacillati</taxon>
        <taxon>Cyanobacteriota</taxon>
        <taxon>Cyanophyceae</taxon>
        <taxon>Oscillatoriophycideae</taxon>
        <taxon>Oscillatoriales</taxon>
        <taxon>Microcoleaceae</taxon>
        <taxon>Planktothrix</taxon>
    </lineage>
</organism>
<accession>A0A1J1JHR4</accession>
<dbReference type="EMBL" id="LO018304">
    <property type="protein sequence ID" value="CUM59788.1"/>
    <property type="molecule type" value="Genomic_DNA"/>
</dbReference>
<dbReference type="RefSeq" id="WP_227364922.1">
    <property type="nucleotide sequence ID" value="NZ_JBAVBW010000170.1"/>
</dbReference>
<gene>
    <name evidence="1" type="ORF">PANO66_02440</name>
    <name evidence="2" type="ORF">PLAM_1821</name>
</gene>
<proteinExistence type="predicted"/>
<evidence type="ECO:0000313" key="2">
    <source>
        <dbReference type="EMBL" id="CUM59788.1"/>
    </source>
</evidence>
<dbReference type="Proteomes" id="UP001153761">
    <property type="component" value="Chromosome"/>
</dbReference>
<dbReference type="AlphaFoldDB" id="A0A1J1JHR4"/>
<evidence type="ECO:0008006" key="3">
    <source>
        <dbReference type="Google" id="ProtNLM"/>
    </source>
</evidence>
<protein>
    <recommendedName>
        <fullName evidence="3">Restriction endonuclease type IV Mrr domain-containing protein</fullName>
    </recommendedName>
</protein>
<evidence type="ECO:0000313" key="1">
    <source>
        <dbReference type="EMBL" id="CAD5948198.1"/>
    </source>
</evidence>
<reference evidence="2" key="1">
    <citation type="submission" date="2015-09" db="EMBL/GenBank/DDBJ databases">
        <authorList>
            <person name="Jackson K.R."/>
            <person name="Lunt B.L."/>
            <person name="Fisher J.N.B."/>
            <person name="Gardner A.V."/>
            <person name="Bailey M.E."/>
            <person name="Deus L.M."/>
            <person name="Earl A.S."/>
            <person name="Gibby P.D."/>
            <person name="Hartmann K.A."/>
            <person name="Liu J.E."/>
            <person name="Manci A.M."/>
            <person name="Nielsen D.A."/>
            <person name="Solomon M.B."/>
            <person name="Breakwell D.P."/>
            <person name="Burnett S.H."/>
            <person name="Grose J.H."/>
        </authorList>
    </citation>
    <scope>NUCLEOTIDE SEQUENCE</scope>
    <source>
        <strain evidence="2">7805</strain>
    </source>
</reference>
<dbReference type="EMBL" id="LR882963">
    <property type="protein sequence ID" value="CAD5948198.1"/>
    <property type="molecule type" value="Genomic_DNA"/>
</dbReference>
<name>A0A1J1JHR4_PLAAG</name>